<dbReference type="Proteomes" id="UP001209553">
    <property type="component" value="Unassembled WGS sequence"/>
</dbReference>
<reference evidence="1 2" key="1">
    <citation type="journal article" date="2023" name="Int. J. Syst. Evol. Microbiol.">
        <title>Streptococcus sciuri sp. nov., Staphylococcus marylandisciuri sp. nov. and Staphylococcus americanisciuri sp. nov., isolated from faeces of eastern grey squirrel (Sciurus carolinensis).</title>
        <authorList>
            <person name="Volokhov D.V."/>
            <person name="Zagorodnyaya T.A."/>
            <person name="Furtak V.A."/>
            <person name="Nattanmai G."/>
            <person name="Randall L."/>
            <person name="Jose S."/>
            <person name="Gao Y."/>
            <person name="Eisenberg T."/>
            <person name="Delmonte P."/>
            <person name="Blom J."/>
            <person name="Mitchell K.K."/>
        </authorList>
    </citation>
    <scope>NUCLEOTIDE SEQUENCE [LARGE SCALE GENOMIC DNA]</scope>
    <source>
        <strain evidence="1 2">SQ8-PEA</strain>
    </source>
</reference>
<gene>
    <name evidence="1" type="ORF">N9R04_09660</name>
</gene>
<evidence type="ECO:0000313" key="1">
    <source>
        <dbReference type="EMBL" id="MCU5746943.1"/>
    </source>
</evidence>
<dbReference type="RefSeq" id="WP_262856641.1">
    <property type="nucleotide sequence ID" value="NZ_JAOPKZ010000017.1"/>
</dbReference>
<dbReference type="EMBL" id="JAOPKZ010000017">
    <property type="protein sequence ID" value="MCU5746943.1"/>
    <property type="molecule type" value="Genomic_DNA"/>
</dbReference>
<organism evidence="1 2">
    <name type="scientific">Staphylococcus marylandisciuri</name>
    <dbReference type="NCBI Taxonomy" id="2981529"/>
    <lineage>
        <taxon>Bacteria</taxon>
        <taxon>Bacillati</taxon>
        <taxon>Bacillota</taxon>
        <taxon>Bacilli</taxon>
        <taxon>Bacillales</taxon>
        <taxon>Staphylococcaceae</taxon>
        <taxon>Staphylococcus</taxon>
    </lineage>
</organism>
<comment type="caution">
    <text evidence="1">The sequence shown here is derived from an EMBL/GenBank/DDBJ whole genome shotgun (WGS) entry which is preliminary data.</text>
</comment>
<evidence type="ECO:0008006" key="3">
    <source>
        <dbReference type="Google" id="ProtNLM"/>
    </source>
</evidence>
<keyword evidence="2" id="KW-1185">Reference proteome</keyword>
<sequence>MNIYRLKYQHYKDIVDDNVLTVFVLAKNEDEVRAFAKKLTYKVEDVTQVTQEEYEREKEKYDHFGLEHAENYLD</sequence>
<protein>
    <recommendedName>
        <fullName evidence="3">DUF1447-containing protein</fullName>
    </recommendedName>
</protein>
<name>A0ABT2QSH0_9STAP</name>
<accession>A0ABT2QSH0</accession>
<evidence type="ECO:0000313" key="2">
    <source>
        <dbReference type="Proteomes" id="UP001209553"/>
    </source>
</evidence>
<proteinExistence type="predicted"/>